<protein>
    <submittedName>
        <fullName evidence="2">Uncharacterized protein</fullName>
    </submittedName>
</protein>
<feature type="compositionally biased region" description="Basic and acidic residues" evidence="1">
    <location>
        <begin position="350"/>
        <end position="365"/>
    </location>
</feature>
<sequence>MVHKPLTRENVAASRERTRKTQEKLRKRREGLSKRSRAKERETDIKTKQFAEQQARVETAAQKAAQPAAKPTTTLDEKFAAARATREAEEKPKGFSNVIDVLGIALNPLSEDKIIATTGSKVFNTAAEYITNAPYVSALILTGLAGGIKAGITKLTGGIPITKLARSPTGLLVRKGTEFVSNTKTAKLTASLLSNVAASKGWTVLKYAAIAGTIGTYPWSEWALGEAKEGMIFNVQKAVNTGDLEIIKETIRTQEEIFDITGWETVQRLIPYANIAFAFGQKAKALQAQWKINDKILKDEIVKIETGQTDDEVRKQNAIEKDEMFRATTIFRLEEEKKFAEEEREARAAAKAADRKEEKKARNADADFWAKQAAKNREEEAEDRQAIADFWSAYAKTKQKIANDNRPSNLNFGLL</sequence>
<dbReference type="AlphaFoldDB" id="A0A0F9QJX9"/>
<name>A0A0F9QJX9_9ZZZZ</name>
<dbReference type="EMBL" id="LAZR01004778">
    <property type="protein sequence ID" value="KKN05643.1"/>
    <property type="molecule type" value="Genomic_DNA"/>
</dbReference>
<proteinExistence type="predicted"/>
<feature type="region of interest" description="Disordered" evidence="1">
    <location>
        <begin position="1"/>
        <end position="73"/>
    </location>
</feature>
<gene>
    <name evidence="2" type="ORF">LCGC14_1085230</name>
</gene>
<evidence type="ECO:0000313" key="2">
    <source>
        <dbReference type="EMBL" id="KKN05643.1"/>
    </source>
</evidence>
<feature type="compositionally biased region" description="Low complexity" evidence="1">
    <location>
        <begin position="59"/>
        <end position="73"/>
    </location>
</feature>
<reference evidence="2" key="1">
    <citation type="journal article" date="2015" name="Nature">
        <title>Complex archaea that bridge the gap between prokaryotes and eukaryotes.</title>
        <authorList>
            <person name="Spang A."/>
            <person name="Saw J.H."/>
            <person name="Jorgensen S.L."/>
            <person name="Zaremba-Niedzwiedzka K."/>
            <person name="Martijn J."/>
            <person name="Lind A.E."/>
            <person name="van Eijk R."/>
            <person name="Schleper C."/>
            <person name="Guy L."/>
            <person name="Ettema T.J."/>
        </authorList>
    </citation>
    <scope>NUCLEOTIDE SEQUENCE</scope>
</reference>
<comment type="caution">
    <text evidence="2">The sequence shown here is derived from an EMBL/GenBank/DDBJ whole genome shotgun (WGS) entry which is preliminary data.</text>
</comment>
<feature type="region of interest" description="Disordered" evidence="1">
    <location>
        <begin position="350"/>
        <end position="382"/>
    </location>
</feature>
<feature type="compositionally biased region" description="Basic and acidic residues" evidence="1">
    <location>
        <begin position="14"/>
        <end position="24"/>
    </location>
</feature>
<feature type="compositionally biased region" description="Basic and acidic residues" evidence="1">
    <location>
        <begin position="39"/>
        <end position="49"/>
    </location>
</feature>
<organism evidence="2">
    <name type="scientific">marine sediment metagenome</name>
    <dbReference type="NCBI Taxonomy" id="412755"/>
    <lineage>
        <taxon>unclassified sequences</taxon>
        <taxon>metagenomes</taxon>
        <taxon>ecological metagenomes</taxon>
    </lineage>
</organism>
<evidence type="ECO:0000256" key="1">
    <source>
        <dbReference type="SAM" id="MobiDB-lite"/>
    </source>
</evidence>
<accession>A0A0F9QJX9</accession>
<feature type="compositionally biased region" description="Basic residues" evidence="1">
    <location>
        <begin position="25"/>
        <end position="38"/>
    </location>
</feature>